<comment type="caution">
    <text evidence="1">The sequence shown here is derived from an EMBL/GenBank/DDBJ whole genome shotgun (WGS) entry which is preliminary data.</text>
</comment>
<organism evidence="1 2">
    <name type="scientific">Hamiltosporidium magnivora</name>
    <dbReference type="NCBI Taxonomy" id="148818"/>
    <lineage>
        <taxon>Eukaryota</taxon>
        <taxon>Fungi</taxon>
        <taxon>Fungi incertae sedis</taxon>
        <taxon>Microsporidia</taxon>
        <taxon>Dubosqiidae</taxon>
        <taxon>Hamiltosporidium</taxon>
    </lineage>
</organism>
<evidence type="ECO:0000313" key="1">
    <source>
        <dbReference type="EMBL" id="TBU05604.1"/>
    </source>
</evidence>
<dbReference type="SUPFAM" id="SSF52047">
    <property type="entry name" value="RNI-like"/>
    <property type="match status" value="1"/>
</dbReference>
<gene>
    <name evidence="1" type="ORF">CWI36_0613p0020</name>
</gene>
<dbReference type="EMBL" id="PITI01000613">
    <property type="protein sequence ID" value="TBU05604.1"/>
    <property type="molecule type" value="Genomic_DNA"/>
</dbReference>
<keyword evidence="2" id="KW-1185">Reference proteome</keyword>
<evidence type="ECO:0000313" key="2">
    <source>
        <dbReference type="Proteomes" id="UP000291404"/>
    </source>
</evidence>
<dbReference type="VEuPathDB" id="MicrosporidiaDB:CWI39_0209p0020"/>
<dbReference type="InterPro" id="IPR032675">
    <property type="entry name" value="LRR_dom_sf"/>
</dbReference>
<dbReference type="VEuPathDB" id="MicrosporidiaDB:CWI36_0613p0020"/>
<dbReference type="Proteomes" id="UP000291404">
    <property type="component" value="Unassembled WGS sequence"/>
</dbReference>
<accession>A0A4Q9LCS6</accession>
<protein>
    <submittedName>
        <fullName evidence="1">Uncharacterized protein</fullName>
    </submittedName>
</protein>
<dbReference type="Gene3D" id="3.80.10.10">
    <property type="entry name" value="Ribonuclease Inhibitor"/>
    <property type="match status" value="1"/>
</dbReference>
<reference evidence="1 2" key="1">
    <citation type="submission" date="2017-12" db="EMBL/GenBank/DDBJ databases">
        <authorList>
            <person name="Pombert J.-F."/>
            <person name="Haag K.L."/>
            <person name="Ebert D."/>
        </authorList>
    </citation>
    <scope>NUCLEOTIDE SEQUENCE [LARGE SCALE GENOMIC DNA]</scope>
    <source>
        <strain evidence="1">BE-OM-2</strain>
    </source>
</reference>
<proteinExistence type="predicted"/>
<name>A0A4Q9LCS6_9MICR</name>
<dbReference type="AlphaFoldDB" id="A0A4Q9LCS6"/>
<sequence>MKNENFAITIEKSNYITLIIHFKILLDKLNNIFSAEVNSQMSTLNLYDCEILKNSRLSLNRFKNLRNLELSASKQEINFYQLFDLAWGQILARIELKNFKIEQRDIIRIFLFKNLVFLKFSNCNFVENIQKCFKRKKGCCLKHLILSFNPEVNYKELSNYLFEEFDNIFSLEIYHPVPPN</sequence>